<dbReference type="KEGG" id="ssm:Spirs_1505"/>
<evidence type="ECO:0000259" key="2">
    <source>
        <dbReference type="Pfam" id="PF12945"/>
    </source>
</evidence>
<proteinExistence type="predicted"/>
<dbReference type="STRING" id="573413.Spirs_1505"/>
<evidence type="ECO:0000259" key="1">
    <source>
        <dbReference type="Pfam" id="PF07238"/>
    </source>
</evidence>
<dbReference type="RefSeq" id="WP_013254096.1">
    <property type="nucleotide sequence ID" value="NC_014364.1"/>
</dbReference>
<dbReference type="eggNOG" id="COG5581">
    <property type="taxonomic scope" value="Bacteria"/>
</dbReference>
<evidence type="ECO:0000313" key="4">
    <source>
        <dbReference type="Proteomes" id="UP000002318"/>
    </source>
</evidence>
<evidence type="ECO:0000313" key="3">
    <source>
        <dbReference type="EMBL" id="ADK80632.1"/>
    </source>
</evidence>
<dbReference type="EMBL" id="CP002116">
    <property type="protein sequence ID" value="ADK80632.1"/>
    <property type="molecule type" value="Genomic_DNA"/>
</dbReference>
<dbReference type="Proteomes" id="UP000002318">
    <property type="component" value="Chromosome"/>
</dbReference>
<dbReference type="InterPro" id="IPR009875">
    <property type="entry name" value="PilZ_domain"/>
</dbReference>
<dbReference type="Pfam" id="PF07238">
    <property type="entry name" value="PilZ"/>
    <property type="match status" value="1"/>
</dbReference>
<organism evidence="3 4">
    <name type="scientific">Sediminispirochaeta smaragdinae (strain DSM 11293 / JCM 15392 / SEBR 4228)</name>
    <name type="common">Spirochaeta smaragdinae</name>
    <dbReference type="NCBI Taxonomy" id="573413"/>
    <lineage>
        <taxon>Bacteria</taxon>
        <taxon>Pseudomonadati</taxon>
        <taxon>Spirochaetota</taxon>
        <taxon>Spirochaetia</taxon>
        <taxon>Spirochaetales</taxon>
        <taxon>Spirochaetaceae</taxon>
        <taxon>Sediminispirochaeta</taxon>
    </lineage>
</organism>
<accession>E1R597</accession>
<protein>
    <submittedName>
        <fullName evidence="3">Type IV pilus assembly PilZ</fullName>
    </submittedName>
</protein>
<dbReference type="Pfam" id="PF12945">
    <property type="entry name" value="PilZNR"/>
    <property type="match status" value="1"/>
</dbReference>
<reference evidence="3 4" key="1">
    <citation type="journal article" date="2010" name="Stand. Genomic Sci.">
        <title>Complete genome sequence of Spirochaeta smaragdinae type strain (SEBR 4228).</title>
        <authorList>
            <person name="Mavromatis K."/>
            <person name="Yasawong M."/>
            <person name="Chertkov O."/>
            <person name="Lapidus A."/>
            <person name="Lucas S."/>
            <person name="Nolan M."/>
            <person name="Del Rio T.G."/>
            <person name="Tice H."/>
            <person name="Cheng J.F."/>
            <person name="Pitluck S."/>
            <person name="Liolios K."/>
            <person name="Ivanova N."/>
            <person name="Tapia R."/>
            <person name="Han C."/>
            <person name="Bruce D."/>
            <person name="Goodwin L."/>
            <person name="Pati A."/>
            <person name="Chen A."/>
            <person name="Palaniappan K."/>
            <person name="Land M."/>
            <person name="Hauser L."/>
            <person name="Chang Y.J."/>
            <person name="Jeffries C.D."/>
            <person name="Detter J.C."/>
            <person name="Rohde M."/>
            <person name="Brambilla E."/>
            <person name="Spring S."/>
            <person name="Goker M."/>
            <person name="Sikorski J."/>
            <person name="Woyke T."/>
            <person name="Bristow J."/>
            <person name="Eisen J.A."/>
            <person name="Markowitz V."/>
            <person name="Hugenholtz P."/>
            <person name="Klenk H.P."/>
            <person name="Kyrpides N.C."/>
        </authorList>
    </citation>
    <scope>NUCLEOTIDE SEQUENCE [LARGE SCALE GENOMIC DNA]</scope>
    <source>
        <strain evidence="4">DSM 11293 / JCM 15392 / SEBR 4228</strain>
    </source>
</reference>
<feature type="domain" description="PilZ" evidence="1">
    <location>
        <begin position="216"/>
        <end position="327"/>
    </location>
</feature>
<dbReference type="HOGENOM" id="CLU_749921_0_0_12"/>
<dbReference type="OrthoDB" id="358587at2"/>
<gene>
    <name evidence="3" type="ordered locus">Spirs_1505</name>
</gene>
<sequence length="350" mass="39897">MNWTILAIVCGLIFLLIALMRRAGGGSFPWIHFYVKGKEAGFSFREVNLLRRIAVEARLKNPTSLFWSIGQLDRSIRGVVTKFRSQNLMDDFNASQFLLKLFNFRRQVELNLPKYTLGLKSSRKIMQRQRIKISLPGAGTFDSQVVENLRRYLAVSYPEGPKLAPGFLWKGQLIQVYFWRVDDAGYTFETRVIEDYSEKQYPILHISHSDSLIRSQKRNSVRVEVRKPAWIYPLSSLDHADEVAEARKGLRARLEDLSEDGAAVRIGGKGKVGMNVKIQFSLADRTIVMNGTVRGVNYNAKTNQSLLHIQALPLSPPARNRVLVFVYNLFGERDMDSKQQTTARRATALS</sequence>
<dbReference type="AlphaFoldDB" id="E1R597"/>
<dbReference type="InterPro" id="IPR009926">
    <property type="entry name" value="T3SS_YcgR_PilZN"/>
</dbReference>
<keyword evidence="4" id="KW-1185">Reference proteome</keyword>
<dbReference type="GO" id="GO:0035438">
    <property type="term" value="F:cyclic-di-GMP binding"/>
    <property type="evidence" value="ECO:0007669"/>
    <property type="project" value="InterPro"/>
</dbReference>
<feature type="domain" description="Type III secretion system flagellar brake protein YcgR PilZN" evidence="2">
    <location>
        <begin position="133"/>
        <end position="207"/>
    </location>
</feature>
<name>E1R597_SEDSS</name>
<dbReference type="Gene3D" id="2.40.10.220">
    <property type="entry name" value="predicted glycosyltransferase like domains"/>
    <property type="match status" value="1"/>
</dbReference>